<organism evidence="1 2">
    <name type="scientific">Macrolepiota fuliginosa MF-IS2</name>
    <dbReference type="NCBI Taxonomy" id="1400762"/>
    <lineage>
        <taxon>Eukaryota</taxon>
        <taxon>Fungi</taxon>
        <taxon>Dikarya</taxon>
        <taxon>Basidiomycota</taxon>
        <taxon>Agaricomycotina</taxon>
        <taxon>Agaricomycetes</taxon>
        <taxon>Agaricomycetidae</taxon>
        <taxon>Agaricales</taxon>
        <taxon>Agaricineae</taxon>
        <taxon>Agaricaceae</taxon>
        <taxon>Macrolepiota</taxon>
    </lineage>
</organism>
<accession>A0A9P5X4P8</accession>
<dbReference type="AlphaFoldDB" id="A0A9P5X4P8"/>
<comment type="caution">
    <text evidence="1">The sequence shown here is derived from an EMBL/GenBank/DDBJ whole genome shotgun (WGS) entry which is preliminary data.</text>
</comment>
<dbReference type="OrthoDB" id="2963168at2759"/>
<gene>
    <name evidence="1" type="ORF">P691DRAFT_736332</name>
</gene>
<reference evidence="1" key="1">
    <citation type="submission" date="2020-11" db="EMBL/GenBank/DDBJ databases">
        <authorList>
            <consortium name="DOE Joint Genome Institute"/>
            <person name="Ahrendt S."/>
            <person name="Riley R."/>
            <person name="Andreopoulos W."/>
            <person name="Labutti K."/>
            <person name="Pangilinan J."/>
            <person name="Ruiz-Duenas F.J."/>
            <person name="Barrasa J.M."/>
            <person name="Sanchez-Garcia M."/>
            <person name="Camarero S."/>
            <person name="Miyauchi S."/>
            <person name="Serrano A."/>
            <person name="Linde D."/>
            <person name="Babiker R."/>
            <person name="Drula E."/>
            <person name="Ayuso-Fernandez I."/>
            <person name="Pacheco R."/>
            <person name="Padilla G."/>
            <person name="Ferreira P."/>
            <person name="Barriuso J."/>
            <person name="Kellner H."/>
            <person name="Castanera R."/>
            <person name="Alfaro M."/>
            <person name="Ramirez L."/>
            <person name="Pisabarro A.G."/>
            <person name="Kuo A."/>
            <person name="Tritt A."/>
            <person name="Lipzen A."/>
            <person name="He G."/>
            <person name="Yan M."/>
            <person name="Ng V."/>
            <person name="Cullen D."/>
            <person name="Martin F."/>
            <person name="Rosso M.-N."/>
            <person name="Henrissat B."/>
            <person name="Hibbett D."/>
            <person name="Martinez A.T."/>
            <person name="Grigoriev I.V."/>
        </authorList>
    </citation>
    <scope>NUCLEOTIDE SEQUENCE</scope>
    <source>
        <strain evidence="1">MF-IS2</strain>
    </source>
</reference>
<sequence length="586" mass="65284">MPREPYSGNGRKLLLAFDVGTTYSGISYSILDPGKVPEIQGVHKFPSQEMAGGNAKIPSVMYYGKDGRVRAVGAEAERDGVDIIAEEEEWIKVEWFKLHLRPKTSDFAMAKNRISPLPPRKTIIEVLSDFLKYLNDCAKQYIQEQHPGIGSSIWIGNEIHYVLSHPNGWEGPQQTLMRQAAEKAGLVPPGGRNKLTFITEGEASLNQCIEKGLMSGSIRKGEGVTIVDAGGGTLDISAYACKPDGKSFEEIAGSQCHFKGSIFVSEAAGDFLDKYLRGSKFHSDVSEMKRYFDRATKCSFRDPADPHFIRFGSARDKDVKLKIVGGKLRLDGKDIASFFEPSIQCIIDGVLTQRRTSHKPISNVFLVGGFAASDYLFKRLREGLEPHDVHIFRPDTQINKVVADGAVSGILDSPVRSRVTRYDVGTDCFIVYDPKIPAHVQRKWRCKECFTGEMSIPDCFSIILERNTQVSETQEFRCTYVKGAPKPKLLRNLEMDILCYRGNLSPDRCQYMDDDKGNFLKLCTIRANLANVPIPRCSGPRGVYYEATLDIVLLFGVTELKAQIAWVASNGVEKRSDAEVIYGTDF</sequence>
<evidence type="ECO:0000313" key="2">
    <source>
        <dbReference type="Proteomes" id="UP000807342"/>
    </source>
</evidence>
<dbReference type="PANTHER" id="PTHR14187:SF5">
    <property type="entry name" value="HEAT SHOCK 70 KDA PROTEIN 12A"/>
    <property type="match status" value="1"/>
</dbReference>
<dbReference type="EMBL" id="MU151368">
    <property type="protein sequence ID" value="KAF9444529.1"/>
    <property type="molecule type" value="Genomic_DNA"/>
</dbReference>
<dbReference type="CDD" id="cd10170">
    <property type="entry name" value="ASKHA_NBD_HSP70"/>
    <property type="match status" value="1"/>
</dbReference>
<dbReference type="InterPro" id="IPR043129">
    <property type="entry name" value="ATPase_NBD"/>
</dbReference>
<protein>
    <submittedName>
        <fullName evidence="1">Uncharacterized protein</fullName>
    </submittedName>
</protein>
<dbReference type="Proteomes" id="UP000807342">
    <property type="component" value="Unassembled WGS sequence"/>
</dbReference>
<dbReference type="SUPFAM" id="SSF53067">
    <property type="entry name" value="Actin-like ATPase domain"/>
    <property type="match status" value="2"/>
</dbReference>
<name>A0A9P5X4P8_9AGAR</name>
<dbReference type="Gene3D" id="3.30.420.40">
    <property type="match status" value="1"/>
</dbReference>
<keyword evidence="2" id="KW-1185">Reference proteome</keyword>
<evidence type="ECO:0000313" key="1">
    <source>
        <dbReference type="EMBL" id="KAF9444529.1"/>
    </source>
</evidence>
<proteinExistence type="predicted"/>
<dbReference type="PANTHER" id="PTHR14187">
    <property type="entry name" value="ALPHA KINASE/ELONGATION FACTOR 2 KINASE"/>
    <property type="match status" value="1"/>
</dbReference>